<dbReference type="Gene3D" id="3.60.15.10">
    <property type="entry name" value="Ribonuclease Z/Hydroxyacylglutathione hydrolase-like"/>
    <property type="match status" value="1"/>
</dbReference>
<dbReference type="PANTHER" id="PTHR30619">
    <property type="entry name" value="DNA INTERNALIZATION/COMPETENCE PROTEIN COMEC/REC2"/>
    <property type="match status" value="1"/>
</dbReference>
<reference evidence="1 2" key="1">
    <citation type="submission" date="2023-11" db="EMBL/GenBank/DDBJ databases">
        <title>Genome sequence of Microbacterium rhizosphaerae KACC 19337.</title>
        <authorList>
            <person name="Choi H."/>
            <person name="Kim S."/>
            <person name="Kim Y."/>
            <person name="Kwon S.-W."/>
            <person name="Heo J."/>
        </authorList>
    </citation>
    <scope>NUCLEOTIDE SEQUENCE [LARGE SCALE GENOMIC DNA]</scope>
    <source>
        <strain evidence="1 2">KACC 19337</strain>
    </source>
</reference>
<dbReference type="EMBL" id="CP139368">
    <property type="protein sequence ID" value="WPR88600.1"/>
    <property type="molecule type" value="Genomic_DNA"/>
</dbReference>
<dbReference type="SUPFAM" id="SSF56281">
    <property type="entry name" value="Metallo-hydrolase/oxidoreductase"/>
    <property type="match status" value="2"/>
</dbReference>
<proteinExistence type="predicted"/>
<evidence type="ECO:0000313" key="2">
    <source>
        <dbReference type="Proteomes" id="UP001323798"/>
    </source>
</evidence>
<accession>A0ABZ0SIJ2</accession>
<sequence>MSSGVTVRMYNPGFGDCFRVTVHDDDATWRLLVDCGVHSHGRVKVGGVSRSIDEIAKAVVADLSAECGGAPHLDVVVATHHHQDHISGFACDAWDGVDVDEVWVSFVEDPQDADAAALRDGTAKVANGLRLAAEHAASARAPGRPAEEWPATLALAHDFAVNSSPNQEAMGRLTSGRFHGAAAHVRFLPDKDAAANVIQVGPHARVHVLGPSRDPADLARMNPPAAEHWLTGSDGTDAADPDAEPLFDALYRVPRAELRERIGEEALRARVALKLGDLAFDDQALLGAASLLERSVNNTSVFFVLEVAGHRFVFVGDSQEGAWDHVLDDPAALALVTAPEFYKVGHHGSNNATPKRFVEGVLGDDAYAMMPVGLVPEWADQIPYPALVTALQDHHTHLVRADQPPAPSHDGDVTVNVDPEGLWSELSFEFA</sequence>
<gene>
    <name evidence="1" type="ORF">SM116_12565</name>
</gene>
<name>A0ABZ0SIJ2_9MICO</name>
<dbReference type="Proteomes" id="UP001323798">
    <property type="component" value="Chromosome"/>
</dbReference>
<evidence type="ECO:0000313" key="1">
    <source>
        <dbReference type="EMBL" id="WPR88600.1"/>
    </source>
</evidence>
<protein>
    <recommendedName>
        <fullName evidence="3">MBL fold metallo-hydrolase</fullName>
    </recommendedName>
</protein>
<dbReference type="RefSeq" id="WP_320941319.1">
    <property type="nucleotide sequence ID" value="NZ_BAABEU010000006.1"/>
</dbReference>
<dbReference type="InterPro" id="IPR036866">
    <property type="entry name" value="RibonucZ/Hydroxyglut_hydro"/>
</dbReference>
<organism evidence="1 2">
    <name type="scientific">Microbacterium rhizosphaerae</name>
    <dbReference type="NCBI Taxonomy" id="1678237"/>
    <lineage>
        <taxon>Bacteria</taxon>
        <taxon>Bacillati</taxon>
        <taxon>Actinomycetota</taxon>
        <taxon>Actinomycetes</taxon>
        <taxon>Micrococcales</taxon>
        <taxon>Microbacteriaceae</taxon>
        <taxon>Microbacterium</taxon>
    </lineage>
</organism>
<dbReference type="InterPro" id="IPR052159">
    <property type="entry name" value="Competence_DNA_uptake"/>
</dbReference>
<evidence type="ECO:0008006" key="3">
    <source>
        <dbReference type="Google" id="ProtNLM"/>
    </source>
</evidence>
<dbReference type="PANTHER" id="PTHR30619:SF1">
    <property type="entry name" value="RECOMBINATION PROTEIN 2"/>
    <property type="match status" value="1"/>
</dbReference>
<keyword evidence="2" id="KW-1185">Reference proteome</keyword>